<evidence type="ECO:0000313" key="2">
    <source>
        <dbReference type="WBParaSite" id="Pan_g10451.t1"/>
    </source>
</evidence>
<protein>
    <submittedName>
        <fullName evidence="2">XRN_M domain-containing protein</fullName>
    </submittedName>
</protein>
<sequence length="122" mass="14177">MPYPLLKLQYGMRCRLGELSTAAERYKFQIAAHSVAICPPNLQPAQKPGFRLVFDQNYSVGTMPIKPSDFNELKWKLDTYLPSFECNYFKSLFRYNEIVMGHGEEMITWCVPSEADIEKHHL</sequence>
<reference evidence="2" key="2">
    <citation type="submission" date="2020-10" db="UniProtKB">
        <authorList>
            <consortium name="WormBaseParasite"/>
        </authorList>
    </citation>
    <scope>IDENTIFICATION</scope>
</reference>
<keyword evidence="1" id="KW-1185">Reference proteome</keyword>
<proteinExistence type="predicted"/>
<evidence type="ECO:0000313" key="1">
    <source>
        <dbReference type="Proteomes" id="UP000492821"/>
    </source>
</evidence>
<name>A0A7E4UM97_PANRE</name>
<accession>A0A7E4UM97</accession>
<dbReference type="AlphaFoldDB" id="A0A7E4UM97"/>
<dbReference type="WBParaSite" id="Pan_g10451.t1">
    <property type="protein sequence ID" value="Pan_g10451.t1"/>
    <property type="gene ID" value="Pan_g10451"/>
</dbReference>
<dbReference type="Proteomes" id="UP000492821">
    <property type="component" value="Unassembled WGS sequence"/>
</dbReference>
<reference evidence="1" key="1">
    <citation type="journal article" date="2013" name="Genetics">
        <title>The draft genome and transcriptome of Panagrellus redivivus are shaped by the harsh demands of a free-living lifestyle.</title>
        <authorList>
            <person name="Srinivasan J."/>
            <person name="Dillman A.R."/>
            <person name="Macchietto M.G."/>
            <person name="Heikkinen L."/>
            <person name="Lakso M."/>
            <person name="Fracchia K.M."/>
            <person name="Antoshechkin I."/>
            <person name="Mortazavi A."/>
            <person name="Wong G."/>
            <person name="Sternberg P.W."/>
        </authorList>
    </citation>
    <scope>NUCLEOTIDE SEQUENCE [LARGE SCALE GENOMIC DNA]</scope>
    <source>
        <strain evidence="1">MT8872</strain>
    </source>
</reference>
<organism evidence="1 2">
    <name type="scientific">Panagrellus redivivus</name>
    <name type="common">Microworm</name>
    <dbReference type="NCBI Taxonomy" id="6233"/>
    <lineage>
        <taxon>Eukaryota</taxon>
        <taxon>Metazoa</taxon>
        <taxon>Ecdysozoa</taxon>
        <taxon>Nematoda</taxon>
        <taxon>Chromadorea</taxon>
        <taxon>Rhabditida</taxon>
        <taxon>Tylenchina</taxon>
        <taxon>Panagrolaimomorpha</taxon>
        <taxon>Panagrolaimoidea</taxon>
        <taxon>Panagrolaimidae</taxon>
        <taxon>Panagrellus</taxon>
    </lineage>
</organism>